<dbReference type="OrthoDB" id="649654at2"/>
<dbReference type="AlphaFoldDB" id="A0A1K2IMQ3"/>
<reference evidence="2" key="1">
    <citation type="submission" date="2016-10" db="EMBL/GenBank/DDBJ databases">
        <authorList>
            <person name="Varghese N."/>
            <person name="Submissions S."/>
        </authorList>
    </citation>
    <scope>NUCLEOTIDE SEQUENCE [LARGE SCALE GENOMIC DNA]</scope>
    <source>
        <strain evidence="2">SUR2</strain>
    </source>
</reference>
<name>A0A1K2IMQ3_9FLAO</name>
<dbReference type="Proteomes" id="UP000182034">
    <property type="component" value="Unassembled WGS sequence"/>
</dbReference>
<dbReference type="STRING" id="1612149.SAMN05216324_105199"/>
<sequence length="186" mass="22287">MKKELYFTISLVLVFIVLLSSVKTTQDSYYKYYKKTEENILKSSLDNTYNYRPLRIFNTYTGFETGYGFFGTNVSSEFVISYDLFDNNQKQVDHQIFKLNSNEGSIRFMSLNRVFLDRLTKPEDELFVKYVKIIMQEISKFIYNKYDKKYSVNLKVYLYNFPSLEEYGKGKTNVELYLLDEMSYKR</sequence>
<evidence type="ECO:0000313" key="2">
    <source>
        <dbReference type="Proteomes" id="UP000182034"/>
    </source>
</evidence>
<protein>
    <submittedName>
        <fullName evidence="1">Uncharacterized protein</fullName>
    </submittedName>
</protein>
<accession>A0A1K2IMQ3</accession>
<gene>
    <name evidence="1" type="ORF">SAMN05216324_105199</name>
</gene>
<proteinExistence type="predicted"/>
<dbReference type="RefSeq" id="WP_072409271.1">
    <property type="nucleotide sequence ID" value="NZ_FPKW01000005.1"/>
</dbReference>
<organism evidence="1 2">
    <name type="scientific">Chryseobacterium limigenitum</name>
    <dbReference type="NCBI Taxonomy" id="1612149"/>
    <lineage>
        <taxon>Bacteria</taxon>
        <taxon>Pseudomonadati</taxon>
        <taxon>Bacteroidota</taxon>
        <taxon>Flavobacteriia</taxon>
        <taxon>Flavobacteriales</taxon>
        <taxon>Weeksellaceae</taxon>
        <taxon>Chryseobacterium group</taxon>
        <taxon>Chryseobacterium</taxon>
    </lineage>
</organism>
<dbReference type="EMBL" id="FPKW01000005">
    <property type="protein sequence ID" value="SFZ93713.1"/>
    <property type="molecule type" value="Genomic_DNA"/>
</dbReference>
<evidence type="ECO:0000313" key="1">
    <source>
        <dbReference type="EMBL" id="SFZ93713.1"/>
    </source>
</evidence>
<keyword evidence="2" id="KW-1185">Reference proteome</keyword>